<dbReference type="Proteomes" id="UP000241462">
    <property type="component" value="Unassembled WGS sequence"/>
</dbReference>
<sequence>MAGPWRGPSPDVIRWRLAAKSRLRILRFCGLSSSVSFTRNQPFCPTLFVHSRTTRRAWWPENQPFILHRHILVSQAKSSRSLPSLLPTRFSFLVYFFFLPLLSISPLSMGASGVPRIWILSADQRFWTGPPETYYSTHPAHPRPTLFFLQFPHRFKHGRNSANPQQDPKRGLYVCMDVGCTHLRQVSVEEGGEGKELMREKLEAGGLIAHECRGSFATKSPDRLDHHYHGAQ</sequence>
<evidence type="ECO:0000313" key="1">
    <source>
        <dbReference type="EMBL" id="PSR76237.1"/>
    </source>
</evidence>
<dbReference type="EMBL" id="KZ678720">
    <property type="protein sequence ID" value="PSR76237.1"/>
    <property type="molecule type" value="Genomic_DNA"/>
</dbReference>
<dbReference type="AlphaFoldDB" id="A0A2T2ZTI1"/>
<dbReference type="InParanoid" id="A0A2T2ZTI1"/>
<protein>
    <submittedName>
        <fullName evidence="1">Uncharacterized protein</fullName>
    </submittedName>
</protein>
<accession>A0A2T2ZTI1</accession>
<gene>
    <name evidence="1" type="ORF">BD289DRAFT_177655</name>
</gene>
<keyword evidence="2" id="KW-1185">Reference proteome</keyword>
<evidence type="ECO:0000313" key="2">
    <source>
        <dbReference type="Proteomes" id="UP000241462"/>
    </source>
</evidence>
<proteinExistence type="predicted"/>
<organism evidence="1 2">
    <name type="scientific">Coniella lustricola</name>
    <dbReference type="NCBI Taxonomy" id="2025994"/>
    <lineage>
        <taxon>Eukaryota</taxon>
        <taxon>Fungi</taxon>
        <taxon>Dikarya</taxon>
        <taxon>Ascomycota</taxon>
        <taxon>Pezizomycotina</taxon>
        <taxon>Sordariomycetes</taxon>
        <taxon>Sordariomycetidae</taxon>
        <taxon>Diaporthales</taxon>
        <taxon>Schizoparmaceae</taxon>
        <taxon>Coniella</taxon>
    </lineage>
</organism>
<name>A0A2T2ZTI1_9PEZI</name>
<reference evidence="1 2" key="1">
    <citation type="journal article" date="2018" name="Mycol. Prog.">
        <title>Coniella lustricola, a new species from submerged detritus.</title>
        <authorList>
            <person name="Raudabaugh D.B."/>
            <person name="Iturriaga T."/>
            <person name="Carver A."/>
            <person name="Mondo S."/>
            <person name="Pangilinan J."/>
            <person name="Lipzen A."/>
            <person name="He G."/>
            <person name="Amirebrahimi M."/>
            <person name="Grigoriev I.V."/>
            <person name="Miller A.N."/>
        </authorList>
    </citation>
    <scope>NUCLEOTIDE SEQUENCE [LARGE SCALE GENOMIC DNA]</scope>
    <source>
        <strain evidence="1 2">B22-T-1</strain>
    </source>
</reference>